<evidence type="ECO:0000313" key="4">
    <source>
        <dbReference type="Proteomes" id="UP000092583"/>
    </source>
</evidence>
<keyword evidence="1" id="KW-0175">Coiled coil</keyword>
<proteinExistence type="predicted"/>
<reference evidence="4" key="2">
    <citation type="submission" date="2013-12" db="EMBL/GenBank/DDBJ databases">
        <title>Evolution of pathogenesis and genome organization in the Tremellales.</title>
        <authorList>
            <person name="Cuomo C."/>
            <person name="Litvintseva A."/>
            <person name="Heitman J."/>
            <person name="Chen Y."/>
            <person name="Sun S."/>
            <person name="Springer D."/>
            <person name="Dromer F."/>
            <person name="Young S."/>
            <person name="Zeng Q."/>
            <person name="Chapman S."/>
            <person name="Gujja S."/>
            <person name="Saif S."/>
            <person name="Birren B."/>
        </authorList>
    </citation>
    <scope>NUCLEOTIDE SEQUENCE [LARGE SCALE GENOMIC DNA]</scope>
    <source>
        <strain evidence="4">CBS 10435</strain>
    </source>
</reference>
<gene>
    <name evidence="3" type="ORF">L486_03712</name>
</gene>
<reference evidence="3 4" key="1">
    <citation type="submission" date="2013-07" db="EMBL/GenBank/DDBJ databases">
        <title>The Genome Sequence of Kwoniella mangroviensis CBS10435.</title>
        <authorList>
            <consortium name="The Broad Institute Genome Sequencing Platform"/>
            <person name="Cuomo C."/>
            <person name="Litvintseva A."/>
            <person name="Chen Y."/>
            <person name="Heitman J."/>
            <person name="Sun S."/>
            <person name="Springer D."/>
            <person name="Dromer F."/>
            <person name="Young S.K."/>
            <person name="Zeng Q."/>
            <person name="Gargeya S."/>
            <person name="Fitzgerald M."/>
            <person name="Abouelleil A."/>
            <person name="Alvarado L."/>
            <person name="Berlin A.M."/>
            <person name="Chapman S.B."/>
            <person name="Dewar J."/>
            <person name="Goldberg J."/>
            <person name="Griggs A."/>
            <person name="Gujja S."/>
            <person name="Hansen M."/>
            <person name="Howarth C."/>
            <person name="Imamovic A."/>
            <person name="Larimer J."/>
            <person name="McCowan C."/>
            <person name="Murphy C."/>
            <person name="Pearson M."/>
            <person name="Priest M."/>
            <person name="Roberts A."/>
            <person name="Saif S."/>
            <person name="Shea T."/>
            <person name="Sykes S."/>
            <person name="Wortman J."/>
            <person name="Nusbaum C."/>
            <person name="Birren B."/>
        </authorList>
    </citation>
    <scope>NUCLEOTIDE SEQUENCE [LARGE SCALE GENOMIC DNA]</scope>
    <source>
        <strain evidence="3 4">CBS 10435</strain>
    </source>
</reference>
<dbReference type="STRING" id="1331196.A0A1B9IUM9"/>
<feature type="region of interest" description="Disordered" evidence="2">
    <location>
        <begin position="1"/>
        <end position="75"/>
    </location>
</feature>
<feature type="compositionally biased region" description="Low complexity" evidence="2">
    <location>
        <begin position="352"/>
        <end position="361"/>
    </location>
</feature>
<dbReference type="AlphaFoldDB" id="A0A1B9IUM9"/>
<keyword evidence="4" id="KW-1185">Reference proteome</keyword>
<dbReference type="EMBL" id="KI669461">
    <property type="protein sequence ID" value="OCF59210.1"/>
    <property type="molecule type" value="Genomic_DNA"/>
</dbReference>
<feature type="compositionally biased region" description="Polar residues" evidence="2">
    <location>
        <begin position="410"/>
        <end position="448"/>
    </location>
</feature>
<sequence>MSRKRPYDQFRPNYQEDMLFPPPSKKSRNGPASLPQASQNDRVLQASSSSVRSAEPISPHDHFPRGHSPWTAKIGDNPFEAQLAQPVFRRLAPQTSLLPHWEYQTAPSTSEVNHGLEGNRLFPQRVDSAPSKRVRLSLPPPVALSSTTATTSAGDPHTQYRTRSKSIPVDIDRIPPTPTIDPYHTHSSFVISPSRRDRSASQSTFHPFYMSASSSALTAPVSLKSTTRGDHLLAQVHQKVDKLSRKATRTKEDLEVAQTELKALEDAGEVVGLRNQLQDANKRIHLLKSETTGRIAELTRYWSSKVRTMEKEHEVEMKEKDDKIRYLEAKVQRWKKEVETLSNAKKNDKVDTSSASRTSTSDFFRNHTYNQPSMRSSCRSREPFSDKSSSMKNGTYPILGVALHGPYRSASRSRNNEGSSRWNLDLTQRSDNQVHLTSTADSTKSNPYRKQAESDWLRKNRLFKSYTICPAFEASQRDPGEIYPFGIYDQLPDTCELDMERDAGPEEGDEVLMNGIKMRHLVESEAQKKPHGLDHINRDNEVHVRNGDDFQNARKEDALGIEEWDGFGEQDWDGFGVQDLEGFGVADDDGFGVADDDGFGEVDLEGYGCEEYEGFGVEEDDGFLIEEDDGLFVC</sequence>
<protein>
    <submittedName>
        <fullName evidence="3">Uncharacterized protein</fullName>
    </submittedName>
</protein>
<feature type="coiled-coil region" evidence="1">
    <location>
        <begin position="233"/>
        <end position="290"/>
    </location>
</feature>
<feature type="compositionally biased region" description="Polar residues" evidence="2">
    <location>
        <begin position="367"/>
        <end position="377"/>
    </location>
</feature>
<feature type="region of interest" description="Disordered" evidence="2">
    <location>
        <begin position="407"/>
        <end position="451"/>
    </location>
</feature>
<accession>A0A1B9IUM9</accession>
<feature type="region of interest" description="Disordered" evidence="2">
    <location>
        <begin position="341"/>
        <end position="392"/>
    </location>
</feature>
<evidence type="ECO:0000313" key="3">
    <source>
        <dbReference type="EMBL" id="OCF59210.1"/>
    </source>
</evidence>
<feature type="compositionally biased region" description="Basic and acidic residues" evidence="2">
    <location>
        <begin position="341"/>
        <end position="351"/>
    </location>
</feature>
<feature type="compositionally biased region" description="Polar residues" evidence="2">
    <location>
        <begin position="35"/>
        <end position="52"/>
    </location>
</feature>
<feature type="compositionally biased region" description="Low complexity" evidence="2">
    <location>
        <begin position="143"/>
        <end position="153"/>
    </location>
</feature>
<dbReference type="Proteomes" id="UP000092583">
    <property type="component" value="Unassembled WGS sequence"/>
</dbReference>
<organism evidence="3 4">
    <name type="scientific">Kwoniella mangroviensis CBS 10435</name>
    <dbReference type="NCBI Taxonomy" id="1331196"/>
    <lineage>
        <taxon>Eukaryota</taxon>
        <taxon>Fungi</taxon>
        <taxon>Dikarya</taxon>
        <taxon>Basidiomycota</taxon>
        <taxon>Agaricomycotina</taxon>
        <taxon>Tremellomycetes</taxon>
        <taxon>Tremellales</taxon>
        <taxon>Cryptococcaceae</taxon>
        <taxon>Kwoniella</taxon>
    </lineage>
</organism>
<name>A0A1B9IUM9_9TREE</name>
<evidence type="ECO:0000256" key="1">
    <source>
        <dbReference type="SAM" id="Coils"/>
    </source>
</evidence>
<feature type="region of interest" description="Disordered" evidence="2">
    <location>
        <begin position="127"/>
        <end position="187"/>
    </location>
</feature>
<evidence type="ECO:0000256" key="2">
    <source>
        <dbReference type="SAM" id="MobiDB-lite"/>
    </source>
</evidence>